<feature type="transmembrane region" description="Helical" evidence="8">
    <location>
        <begin position="211"/>
        <end position="228"/>
    </location>
</feature>
<dbReference type="HOGENOM" id="CLU_000445_33_1_1"/>
<gene>
    <name evidence="10" type="ORF">OSTLU_28535</name>
</gene>
<keyword evidence="7 8" id="KW-0924">Ammonia transport</keyword>
<feature type="transmembrane region" description="Helical" evidence="8">
    <location>
        <begin position="94"/>
        <end position="112"/>
    </location>
</feature>
<feature type="transmembrane region" description="Helical" evidence="8">
    <location>
        <begin position="46"/>
        <end position="65"/>
    </location>
</feature>
<dbReference type="AlphaFoldDB" id="A4SAD9"/>
<keyword evidence="3 8" id="KW-0813">Transport</keyword>
<evidence type="ECO:0000256" key="2">
    <source>
        <dbReference type="ARBA" id="ARBA00005887"/>
    </source>
</evidence>
<dbReference type="GO" id="GO:0008519">
    <property type="term" value="F:ammonium channel activity"/>
    <property type="evidence" value="ECO:0007669"/>
    <property type="project" value="InterPro"/>
</dbReference>
<keyword evidence="4 8" id="KW-0812">Transmembrane</keyword>
<dbReference type="InterPro" id="IPR024041">
    <property type="entry name" value="NH4_transpt_AmtB-like_dom"/>
</dbReference>
<dbReference type="KEGG" id="olu:OSTLU_28535"/>
<dbReference type="SUPFAM" id="SSF111352">
    <property type="entry name" value="Ammonium transporter"/>
    <property type="match status" value="1"/>
</dbReference>
<feature type="transmembrane region" description="Helical" evidence="8">
    <location>
        <begin position="371"/>
        <end position="395"/>
    </location>
</feature>
<dbReference type="GO" id="GO:0005886">
    <property type="term" value="C:plasma membrane"/>
    <property type="evidence" value="ECO:0007669"/>
    <property type="project" value="UniProtKB-SubCell"/>
</dbReference>
<dbReference type="PANTHER" id="PTHR11730:SF6">
    <property type="entry name" value="AMMONIUM TRANSPORTER"/>
    <property type="match status" value="1"/>
</dbReference>
<name>A4SAD9_OSTLU</name>
<protein>
    <recommendedName>
        <fullName evidence="8">Ammonium transporter</fullName>
    </recommendedName>
</protein>
<dbReference type="InterPro" id="IPR018047">
    <property type="entry name" value="Ammonium_transpt_CS"/>
</dbReference>
<evidence type="ECO:0000256" key="8">
    <source>
        <dbReference type="RuleBase" id="RU362002"/>
    </source>
</evidence>
<dbReference type="FunFam" id="1.10.3430.10:FF:000008">
    <property type="entry name" value="Ammonium transporter"/>
    <property type="match status" value="1"/>
</dbReference>
<evidence type="ECO:0000313" key="11">
    <source>
        <dbReference type="Proteomes" id="UP000001568"/>
    </source>
</evidence>
<organism evidence="10 11">
    <name type="scientific">Ostreococcus lucimarinus (strain CCE9901)</name>
    <dbReference type="NCBI Taxonomy" id="436017"/>
    <lineage>
        <taxon>Eukaryota</taxon>
        <taxon>Viridiplantae</taxon>
        <taxon>Chlorophyta</taxon>
        <taxon>Mamiellophyceae</taxon>
        <taxon>Mamiellales</taxon>
        <taxon>Bathycoccaceae</taxon>
        <taxon>Ostreococcus</taxon>
    </lineage>
</organism>
<comment type="subcellular location">
    <subcellularLocation>
        <location evidence="8">Cell membrane</location>
        <topology evidence="8">Multi-pass membrane protein</topology>
    </subcellularLocation>
    <subcellularLocation>
        <location evidence="1">Membrane</location>
        <topology evidence="1">Multi-pass membrane protein</topology>
    </subcellularLocation>
</comment>
<dbReference type="RefSeq" id="XP_001422370.1">
    <property type="nucleotide sequence ID" value="XM_001422333.1"/>
</dbReference>
<feature type="transmembrane region" description="Helical" evidence="8">
    <location>
        <begin position="169"/>
        <end position="190"/>
    </location>
</feature>
<evidence type="ECO:0000256" key="4">
    <source>
        <dbReference type="ARBA" id="ARBA00022692"/>
    </source>
</evidence>
<feature type="transmembrane region" description="Helical" evidence="8">
    <location>
        <begin position="12"/>
        <end position="34"/>
    </location>
</feature>
<feature type="transmembrane region" description="Helical" evidence="8">
    <location>
        <begin position="242"/>
        <end position="264"/>
    </location>
</feature>
<evidence type="ECO:0000256" key="6">
    <source>
        <dbReference type="ARBA" id="ARBA00023136"/>
    </source>
</evidence>
<keyword evidence="6 8" id="KW-0472">Membrane</keyword>
<proteinExistence type="inferred from homology"/>
<dbReference type="PROSITE" id="PS01219">
    <property type="entry name" value="AMMONIUM_TRANSP"/>
    <property type="match status" value="1"/>
</dbReference>
<reference evidence="10 11" key="1">
    <citation type="journal article" date="2007" name="Proc. Natl. Acad. Sci. U.S.A.">
        <title>The tiny eukaryote Ostreococcus provides genomic insights into the paradox of plankton speciation.</title>
        <authorList>
            <person name="Palenik B."/>
            <person name="Grimwood J."/>
            <person name="Aerts A."/>
            <person name="Rouze P."/>
            <person name="Salamov A."/>
            <person name="Putnam N."/>
            <person name="Dupont C."/>
            <person name="Jorgensen R."/>
            <person name="Derelle E."/>
            <person name="Rombauts S."/>
            <person name="Zhou K."/>
            <person name="Otillar R."/>
            <person name="Merchant S.S."/>
            <person name="Podell S."/>
            <person name="Gaasterland T."/>
            <person name="Napoli C."/>
            <person name="Gendler K."/>
            <person name="Manuell A."/>
            <person name="Tai V."/>
            <person name="Vallon O."/>
            <person name="Piganeau G."/>
            <person name="Jancek S."/>
            <person name="Heijde M."/>
            <person name="Jabbari K."/>
            <person name="Bowler C."/>
            <person name="Lohr M."/>
            <person name="Robbens S."/>
            <person name="Werner G."/>
            <person name="Dubchak I."/>
            <person name="Pazour G.J."/>
            <person name="Ren Q."/>
            <person name="Paulsen I."/>
            <person name="Delwiche C."/>
            <person name="Schmutz J."/>
            <person name="Rokhsar D."/>
            <person name="Van de Peer Y."/>
            <person name="Moreau H."/>
            <person name="Grigoriev I.V."/>
        </authorList>
    </citation>
    <scope>NUCLEOTIDE SEQUENCE [LARGE SCALE GENOMIC DNA]</scope>
    <source>
        <strain evidence="10 11">CCE9901</strain>
    </source>
</reference>
<dbReference type="GeneID" id="5006428"/>
<keyword evidence="11" id="KW-1185">Reference proteome</keyword>
<feature type="domain" description="Ammonium transporter AmtB-like" evidence="9">
    <location>
        <begin position="11"/>
        <end position="423"/>
    </location>
</feature>
<dbReference type="OrthoDB" id="534912at2759"/>
<accession>A4SAD9</accession>
<feature type="transmembrane region" description="Helical" evidence="8">
    <location>
        <begin position="330"/>
        <end position="348"/>
    </location>
</feature>
<feature type="transmembrane region" description="Helical" evidence="8">
    <location>
        <begin position="271"/>
        <end position="291"/>
    </location>
</feature>
<dbReference type="NCBIfam" id="TIGR00836">
    <property type="entry name" value="amt"/>
    <property type="match status" value="1"/>
</dbReference>
<evidence type="ECO:0000256" key="7">
    <source>
        <dbReference type="ARBA" id="ARBA00023177"/>
    </source>
</evidence>
<comment type="similarity">
    <text evidence="2 8">Belongs to the ammonia transporter channel (TC 1.A.11.2) family.</text>
</comment>
<sequence>MAVGDDVDINFMLTNTFLVFFMQAGFAMLCAGSVRSKNTKNILIKNVLDACVGAIAWFLFGYGFAFGATTGKKENAFIGSGNFAMKDVTTASELAMYLFQWSFSAAATTIVSGSVAERTKFEAYLGYSFFLTAFVYPVVVHWTWSGGAGWLGTGYTLGDKVADVGMHDFAGSGVVHMVGGFAGLMGAMIVGPRTGRFASDGRVNPMPGHSAPLVVLGTFVLWLGWYGFNPGSAGGVVDNAETVARCAITTTLSAAAGGVTAMLLNYKLYHVWDLIAVCNGVLAGLVSITAGCAVTEPWAALVCGSLGALVIHFSSKLLLKFQIDDPLEAAPMHGFCGAFGVLWVGFMAKKEYAEAQGARAGAFYEGGGKQLGAQIVGILVIIAWTCGTIGPFFMLMKKFNLLRTTVEEETLGLDESKHGGKAYALELVAPEPA</sequence>
<dbReference type="Gene3D" id="1.10.3430.10">
    <property type="entry name" value="Ammonium transporter AmtB like domains"/>
    <property type="match status" value="1"/>
</dbReference>
<feature type="transmembrane region" description="Helical" evidence="8">
    <location>
        <begin position="124"/>
        <end position="144"/>
    </location>
</feature>
<evidence type="ECO:0000256" key="5">
    <source>
        <dbReference type="ARBA" id="ARBA00022989"/>
    </source>
</evidence>
<dbReference type="InterPro" id="IPR029020">
    <property type="entry name" value="Ammonium/urea_transptr"/>
</dbReference>
<dbReference type="OMA" id="CAGSDVM"/>
<dbReference type="eggNOG" id="KOG0682">
    <property type="taxonomic scope" value="Eukaryota"/>
</dbReference>
<evidence type="ECO:0000256" key="1">
    <source>
        <dbReference type="ARBA" id="ARBA00004141"/>
    </source>
</evidence>
<evidence type="ECO:0000259" key="9">
    <source>
        <dbReference type="Pfam" id="PF00909"/>
    </source>
</evidence>
<dbReference type="PANTHER" id="PTHR11730">
    <property type="entry name" value="AMMONIUM TRANSPORTER"/>
    <property type="match status" value="1"/>
</dbReference>
<dbReference type="EMBL" id="CP000599">
    <property type="protein sequence ID" value="ABP00687.1"/>
    <property type="molecule type" value="Genomic_DNA"/>
</dbReference>
<dbReference type="Gramene" id="ABP00687">
    <property type="protein sequence ID" value="ABP00687"/>
    <property type="gene ID" value="OSTLU_28535"/>
</dbReference>
<feature type="transmembrane region" description="Helical" evidence="8">
    <location>
        <begin position="297"/>
        <end position="318"/>
    </location>
</feature>
<evidence type="ECO:0000313" key="10">
    <source>
        <dbReference type="EMBL" id="ABP00687.1"/>
    </source>
</evidence>
<evidence type="ECO:0000256" key="3">
    <source>
        <dbReference type="ARBA" id="ARBA00022448"/>
    </source>
</evidence>
<dbReference type="Pfam" id="PF00909">
    <property type="entry name" value="Ammonium_transp"/>
    <property type="match status" value="1"/>
</dbReference>
<dbReference type="STRING" id="436017.A4SAD9"/>
<dbReference type="Proteomes" id="UP000001568">
    <property type="component" value="Chromosome 19"/>
</dbReference>
<dbReference type="InterPro" id="IPR001905">
    <property type="entry name" value="Ammonium_transpt"/>
</dbReference>
<keyword evidence="5 8" id="KW-1133">Transmembrane helix</keyword>
<dbReference type="GO" id="GO:0097272">
    <property type="term" value="P:ammonium homeostasis"/>
    <property type="evidence" value="ECO:0007669"/>
    <property type="project" value="TreeGrafter"/>
</dbReference>